<feature type="compositionally biased region" description="Polar residues" evidence="1">
    <location>
        <begin position="29"/>
        <end position="42"/>
    </location>
</feature>
<protein>
    <submittedName>
        <fullName evidence="2">Uncharacterized protein</fullName>
    </submittedName>
</protein>
<dbReference type="AlphaFoldDB" id="A0A0G4HFI6"/>
<feature type="region of interest" description="Disordered" evidence="1">
    <location>
        <begin position="1"/>
        <end position="81"/>
    </location>
</feature>
<name>A0A0G4HFI6_9ALVE</name>
<gene>
    <name evidence="2" type="ORF">Cvel_27077</name>
</gene>
<dbReference type="EMBL" id="CDMZ01002541">
    <property type="protein sequence ID" value="CEM42828.1"/>
    <property type="molecule type" value="Genomic_DNA"/>
</dbReference>
<sequence>MKAQAWAAAGSVMTPSVVKPPGGNREANVLQTTLRSDLTGLNQIGGRKGGGKKKHKGPDVGGKGEEESEWGQKGQTGKEGW</sequence>
<evidence type="ECO:0000256" key="1">
    <source>
        <dbReference type="SAM" id="MobiDB-lite"/>
    </source>
</evidence>
<accession>A0A0G4HFI6</accession>
<proteinExistence type="predicted"/>
<evidence type="ECO:0000313" key="2">
    <source>
        <dbReference type="EMBL" id="CEM42828.1"/>
    </source>
</evidence>
<organism evidence="2">
    <name type="scientific">Chromera velia CCMP2878</name>
    <dbReference type="NCBI Taxonomy" id="1169474"/>
    <lineage>
        <taxon>Eukaryota</taxon>
        <taxon>Sar</taxon>
        <taxon>Alveolata</taxon>
        <taxon>Colpodellida</taxon>
        <taxon>Chromeraceae</taxon>
        <taxon>Chromera</taxon>
    </lineage>
</organism>
<dbReference type="VEuPathDB" id="CryptoDB:Cvel_27077"/>
<reference evidence="2" key="1">
    <citation type="submission" date="2014-11" db="EMBL/GenBank/DDBJ databases">
        <authorList>
            <person name="Otto D Thomas"/>
            <person name="Naeem Raeece"/>
        </authorList>
    </citation>
    <scope>NUCLEOTIDE SEQUENCE</scope>
</reference>